<reference evidence="2" key="1">
    <citation type="submission" date="2019-12" db="EMBL/GenBank/DDBJ databases">
        <title>An insight into the sialome of adult female Ixodes ricinus ticks feeding for 6 days.</title>
        <authorList>
            <person name="Perner J."/>
            <person name="Ribeiro J.M.C."/>
        </authorList>
    </citation>
    <scope>NUCLEOTIDE SEQUENCE</scope>
    <source>
        <strain evidence="2">Semi-engorged</strain>
        <tissue evidence="2">Salivary glands</tissue>
    </source>
</reference>
<proteinExistence type="predicted"/>
<dbReference type="AlphaFoldDB" id="A0A6B0UIK4"/>
<protein>
    <submittedName>
        <fullName evidence="2">Uncharacterized protein</fullName>
    </submittedName>
</protein>
<accession>A0A6B0UIK4</accession>
<feature type="compositionally biased region" description="Polar residues" evidence="1">
    <location>
        <begin position="22"/>
        <end position="35"/>
    </location>
</feature>
<name>A0A6B0UIK4_IXORI</name>
<dbReference type="EMBL" id="GIFC01006820">
    <property type="protein sequence ID" value="MXU88903.1"/>
    <property type="molecule type" value="Transcribed_RNA"/>
</dbReference>
<evidence type="ECO:0000313" key="2">
    <source>
        <dbReference type="EMBL" id="MXU88903.1"/>
    </source>
</evidence>
<feature type="region of interest" description="Disordered" evidence="1">
    <location>
        <begin position="1"/>
        <end position="104"/>
    </location>
</feature>
<evidence type="ECO:0000256" key="1">
    <source>
        <dbReference type="SAM" id="MobiDB-lite"/>
    </source>
</evidence>
<feature type="compositionally biased region" description="Pro residues" evidence="1">
    <location>
        <begin position="82"/>
        <end position="91"/>
    </location>
</feature>
<feature type="compositionally biased region" description="Low complexity" evidence="1">
    <location>
        <begin position="47"/>
        <end position="58"/>
    </location>
</feature>
<sequence>MWKTQRRKSPGSFRWRCAWSSAPGTTAPGCTSSPWHRTPVCGPRPACSGGSPTCSSTCRAGGDPSGPDRKSRSWPACRPAVRTPPPSPSPPGSSAFGRWGPCRP</sequence>
<organism evidence="2">
    <name type="scientific">Ixodes ricinus</name>
    <name type="common">Common tick</name>
    <name type="synonym">Acarus ricinus</name>
    <dbReference type="NCBI Taxonomy" id="34613"/>
    <lineage>
        <taxon>Eukaryota</taxon>
        <taxon>Metazoa</taxon>
        <taxon>Ecdysozoa</taxon>
        <taxon>Arthropoda</taxon>
        <taxon>Chelicerata</taxon>
        <taxon>Arachnida</taxon>
        <taxon>Acari</taxon>
        <taxon>Parasitiformes</taxon>
        <taxon>Ixodida</taxon>
        <taxon>Ixodoidea</taxon>
        <taxon>Ixodidae</taxon>
        <taxon>Ixodinae</taxon>
        <taxon>Ixodes</taxon>
    </lineage>
</organism>